<evidence type="ECO:0000256" key="1">
    <source>
        <dbReference type="SAM" id="MobiDB-lite"/>
    </source>
</evidence>
<dbReference type="EMBL" id="CAJHNJ030000160">
    <property type="protein sequence ID" value="CAG9136770.1"/>
    <property type="molecule type" value="Genomic_DNA"/>
</dbReference>
<organism evidence="2 3">
    <name type="scientific">Plutella xylostella</name>
    <name type="common">Diamondback moth</name>
    <name type="synonym">Plutella maculipennis</name>
    <dbReference type="NCBI Taxonomy" id="51655"/>
    <lineage>
        <taxon>Eukaryota</taxon>
        <taxon>Metazoa</taxon>
        <taxon>Ecdysozoa</taxon>
        <taxon>Arthropoda</taxon>
        <taxon>Hexapoda</taxon>
        <taxon>Insecta</taxon>
        <taxon>Pterygota</taxon>
        <taxon>Neoptera</taxon>
        <taxon>Endopterygota</taxon>
        <taxon>Lepidoptera</taxon>
        <taxon>Glossata</taxon>
        <taxon>Ditrysia</taxon>
        <taxon>Yponomeutoidea</taxon>
        <taxon>Plutellidae</taxon>
        <taxon>Plutella</taxon>
    </lineage>
</organism>
<protein>
    <submittedName>
        <fullName evidence="2">(diamondback moth) hypothetical protein</fullName>
    </submittedName>
</protein>
<evidence type="ECO:0000313" key="3">
    <source>
        <dbReference type="Proteomes" id="UP000653454"/>
    </source>
</evidence>
<sequence length="22" mass="2543">RSRRSRASRPCSGARGWRRGAR</sequence>
<feature type="region of interest" description="Disordered" evidence="1">
    <location>
        <begin position="1"/>
        <end position="22"/>
    </location>
</feature>
<reference evidence="2" key="1">
    <citation type="submission" date="2020-11" db="EMBL/GenBank/DDBJ databases">
        <authorList>
            <person name="Whiteford S."/>
        </authorList>
    </citation>
    <scope>NUCLEOTIDE SEQUENCE</scope>
</reference>
<proteinExistence type="predicted"/>
<evidence type="ECO:0000313" key="2">
    <source>
        <dbReference type="EMBL" id="CAG9136770.1"/>
    </source>
</evidence>
<accession>A0A8S4G8I4</accession>
<dbReference type="AlphaFoldDB" id="A0A8S4G8I4"/>
<keyword evidence="3" id="KW-1185">Reference proteome</keyword>
<dbReference type="Proteomes" id="UP000653454">
    <property type="component" value="Unassembled WGS sequence"/>
</dbReference>
<feature type="non-terminal residue" evidence="2">
    <location>
        <position position="1"/>
    </location>
</feature>
<name>A0A8S4G8I4_PLUXY</name>
<comment type="caution">
    <text evidence="2">The sequence shown here is derived from an EMBL/GenBank/DDBJ whole genome shotgun (WGS) entry which is preliminary data.</text>
</comment>
<gene>
    <name evidence="2" type="ORF">PLXY2_LOCUS15040</name>
</gene>